<evidence type="ECO:0000256" key="4">
    <source>
        <dbReference type="ARBA" id="ARBA00022980"/>
    </source>
</evidence>
<dbReference type="GO" id="GO:0003677">
    <property type="term" value="F:DNA binding"/>
    <property type="evidence" value="ECO:0007669"/>
    <property type="project" value="InterPro"/>
</dbReference>
<proteinExistence type="inferred from homology"/>
<reference evidence="9 10" key="1">
    <citation type="journal article" date="2015" name="MBio">
        <title>Genome-Resolved Metagenomic Analysis Reveals Roles for Candidate Phyla and Other Microbial Community Members in Biogeochemical Transformations in Oil Reservoirs.</title>
        <authorList>
            <person name="Hu P."/>
            <person name="Tom L."/>
            <person name="Singh A."/>
            <person name="Thomas B.C."/>
            <person name="Baker B.J."/>
            <person name="Piceno Y.M."/>
            <person name="Andersen G.L."/>
            <person name="Banfield J.F."/>
        </authorList>
    </citation>
    <scope>NUCLEOTIDE SEQUENCE [LARGE SCALE GENOMIC DNA]</scope>
    <source>
        <strain evidence="9">46_16</strain>
    </source>
</reference>
<dbReference type="PANTHER" id="PTHR33280">
    <property type="entry name" value="50S RIBOSOMAL PROTEIN L31, CHLOROPLASTIC"/>
    <property type="match status" value="1"/>
</dbReference>
<dbReference type="Pfam" id="PF03118">
    <property type="entry name" value="RNA_pol_A_CTD"/>
    <property type="match status" value="1"/>
</dbReference>
<organism evidence="9 10">
    <name type="scientific">Anaerolinea thermophila</name>
    <dbReference type="NCBI Taxonomy" id="167964"/>
    <lineage>
        <taxon>Bacteria</taxon>
        <taxon>Bacillati</taxon>
        <taxon>Chloroflexota</taxon>
        <taxon>Anaerolineae</taxon>
        <taxon>Anaerolineales</taxon>
        <taxon>Anaerolineaceae</taxon>
        <taxon>Anaerolinea</taxon>
    </lineage>
</organism>
<dbReference type="GO" id="GO:0005840">
    <property type="term" value="C:ribosome"/>
    <property type="evidence" value="ECO:0007669"/>
    <property type="project" value="UniProtKB-KW"/>
</dbReference>
<comment type="similarity">
    <text evidence="1 7">Belongs to the bacterial ribosomal protein bL31 family. Type A subfamily.</text>
</comment>
<dbReference type="Gene3D" id="1.10.150.20">
    <property type="entry name" value="5' to 3' exonuclease, C-terminal subdomain"/>
    <property type="match status" value="1"/>
</dbReference>
<keyword evidence="3 7" id="KW-0694">RNA-binding</keyword>
<name>A0A101FWU2_9CHLR</name>
<dbReference type="Gene3D" id="4.10.830.30">
    <property type="entry name" value="Ribosomal protein L31"/>
    <property type="match status" value="1"/>
</dbReference>
<dbReference type="InterPro" id="IPR002150">
    <property type="entry name" value="Ribosomal_bL31"/>
</dbReference>
<evidence type="ECO:0000256" key="5">
    <source>
        <dbReference type="ARBA" id="ARBA00023274"/>
    </source>
</evidence>
<keyword evidence="5 7" id="KW-0687">Ribonucleoprotein</keyword>
<comment type="subunit">
    <text evidence="7">Part of the 50S ribosomal subunit.</text>
</comment>
<dbReference type="Proteomes" id="UP000064249">
    <property type="component" value="Unassembled WGS sequence"/>
</dbReference>
<dbReference type="PATRIC" id="fig|167964.4.peg.1351"/>
<dbReference type="NCBIfam" id="TIGR00105">
    <property type="entry name" value="L31"/>
    <property type="match status" value="1"/>
</dbReference>
<dbReference type="InterPro" id="IPR027491">
    <property type="entry name" value="Ribosomal_bL31_A"/>
</dbReference>
<dbReference type="InterPro" id="IPR011260">
    <property type="entry name" value="RNAP_asu_C"/>
</dbReference>
<dbReference type="AlphaFoldDB" id="A0A101FWU2"/>
<evidence type="ECO:0000313" key="10">
    <source>
        <dbReference type="Proteomes" id="UP000064249"/>
    </source>
</evidence>
<gene>
    <name evidence="7" type="primary">rpmE</name>
    <name evidence="9" type="ORF">XD73_1239</name>
</gene>
<evidence type="ECO:0000259" key="8">
    <source>
        <dbReference type="Pfam" id="PF03118"/>
    </source>
</evidence>
<evidence type="ECO:0000256" key="6">
    <source>
        <dbReference type="ARBA" id="ARBA00035687"/>
    </source>
</evidence>
<dbReference type="HAMAP" id="MF_00501">
    <property type="entry name" value="Ribosomal_bL31_1"/>
    <property type="match status" value="1"/>
</dbReference>
<dbReference type="EMBL" id="LGFU01000123">
    <property type="protein sequence ID" value="KUK45885.1"/>
    <property type="molecule type" value="Genomic_DNA"/>
</dbReference>
<dbReference type="InterPro" id="IPR034704">
    <property type="entry name" value="Ribosomal_bL28/bL31-like_sf"/>
</dbReference>
<keyword evidence="4 7" id="KW-0689">Ribosomal protein</keyword>
<dbReference type="PANTHER" id="PTHR33280:SF1">
    <property type="entry name" value="LARGE RIBOSOMAL SUBUNIT PROTEIN BL31C"/>
    <property type="match status" value="1"/>
</dbReference>
<sequence>MKKDIHPEYYPEATVICGSCGATWKTGSTQKEIRTEVCSNCHPFYTGQQQRILDREGQVDRFYKRLQARQEYLEEQQAKEEEKVSPDRAISELELGTRVDNVLEEAGIKTIADVLERLEGGEQALLEVSGFGRKSLIDLKKALRQQGYKIPEAAEEITV</sequence>
<evidence type="ECO:0000256" key="3">
    <source>
        <dbReference type="ARBA" id="ARBA00022884"/>
    </source>
</evidence>
<dbReference type="GO" id="GO:1990904">
    <property type="term" value="C:ribonucleoprotein complex"/>
    <property type="evidence" value="ECO:0007669"/>
    <property type="project" value="UniProtKB-KW"/>
</dbReference>
<feature type="domain" description="RNA polymerase alpha subunit C-terminal" evidence="8">
    <location>
        <begin position="79"/>
        <end position="144"/>
    </location>
</feature>
<evidence type="ECO:0000313" key="9">
    <source>
        <dbReference type="EMBL" id="KUK45885.1"/>
    </source>
</evidence>
<dbReference type="GO" id="GO:0003735">
    <property type="term" value="F:structural constituent of ribosome"/>
    <property type="evidence" value="ECO:0007669"/>
    <property type="project" value="InterPro"/>
</dbReference>
<dbReference type="PROSITE" id="PS01143">
    <property type="entry name" value="RIBOSOMAL_L31"/>
    <property type="match status" value="1"/>
</dbReference>
<comment type="caution">
    <text evidence="9">The sequence shown here is derived from an EMBL/GenBank/DDBJ whole genome shotgun (WGS) entry which is preliminary data.</text>
</comment>
<evidence type="ECO:0000256" key="7">
    <source>
        <dbReference type="HAMAP-Rule" id="MF_00501"/>
    </source>
</evidence>
<keyword evidence="2 7" id="KW-0699">rRNA-binding</keyword>
<dbReference type="SUPFAM" id="SSF47789">
    <property type="entry name" value="C-terminal domain of RNA polymerase alpha subunit"/>
    <property type="match status" value="1"/>
</dbReference>
<dbReference type="GO" id="GO:0003899">
    <property type="term" value="F:DNA-directed RNA polymerase activity"/>
    <property type="evidence" value="ECO:0007669"/>
    <property type="project" value="InterPro"/>
</dbReference>
<evidence type="ECO:0000256" key="1">
    <source>
        <dbReference type="ARBA" id="ARBA00009296"/>
    </source>
</evidence>
<accession>A0A101FWU2</accession>
<dbReference type="NCBIfam" id="NF001809">
    <property type="entry name" value="PRK00528.1"/>
    <property type="match status" value="1"/>
</dbReference>
<dbReference type="NCBIfam" id="NF000612">
    <property type="entry name" value="PRK00019.1"/>
    <property type="match status" value="1"/>
</dbReference>
<comment type="function">
    <text evidence="7">Binds the 23S rRNA.</text>
</comment>
<protein>
    <recommendedName>
        <fullName evidence="6 7">Large ribosomal subunit protein bL31</fullName>
    </recommendedName>
</protein>
<dbReference type="GO" id="GO:0019843">
    <property type="term" value="F:rRNA binding"/>
    <property type="evidence" value="ECO:0007669"/>
    <property type="project" value="UniProtKB-KW"/>
</dbReference>
<dbReference type="PRINTS" id="PR01249">
    <property type="entry name" value="RIBOSOMALL31"/>
</dbReference>
<dbReference type="GO" id="GO:0006412">
    <property type="term" value="P:translation"/>
    <property type="evidence" value="ECO:0007669"/>
    <property type="project" value="UniProtKB-UniRule"/>
</dbReference>
<dbReference type="InterPro" id="IPR042105">
    <property type="entry name" value="Ribosomal_bL31_sf"/>
</dbReference>
<evidence type="ECO:0000256" key="2">
    <source>
        <dbReference type="ARBA" id="ARBA00022730"/>
    </source>
</evidence>
<dbReference type="SUPFAM" id="SSF143800">
    <property type="entry name" value="L28p-like"/>
    <property type="match status" value="1"/>
</dbReference>
<comment type="caution">
    <text evidence="7">Lacks conserved residue(s) required for the propagation of feature annotation.</text>
</comment>
<dbReference type="Pfam" id="PF01197">
    <property type="entry name" value="Ribosomal_L31"/>
    <property type="match status" value="1"/>
</dbReference>
<dbReference type="GO" id="GO:0006351">
    <property type="term" value="P:DNA-templated transcription"/>
    <property type="evidence" value="ECO:0007669"/>
    <property type="project" value="InterPro"/>
</dbReference>